<evidence type="ECO:0000256" key="1">
    <source>
        <dbReference type="ARBA" id="ARBA00001954"/>
    </source>
</evidence>
<dbReference type="PANTHER" id="PTHR20883">
    <property type="entry name" value="PHYTANOYL-COA DIOXYGENASE DOMAIN CONTAINING 1"/>
    <property type="match status" value="1"/>
</dbReference>
<protein>
    <submittedName>
        <fullName evidence="2">Phytanoyl-CoA dioxygenase family protein</fullName>
    </submittedName>
</protein>
<accession>A0A0J9E6T2</accession>
<dbReference type="InterPro" id="IPR008775">
    <property type="entry name" value="Phytyl_CoA_dOase-like"/>
</dbReference>
<keyword evidence="2" id="KW-0560">Oxidoreductase</keyword>
<dbReference type="SUPFAM" id="SSF51197">
    <property type="entry name" value="Clavaminate synthase-like"/>
    <property type="match status" value="1"/>
</dbReference>
<dbReference type="Pfam" id="PF05721">
    <property type="entry name" value="PhyH"/>
    <property type="match status" value="1"/>
</dbReference>
<organism evidence="2 3">
    <name type="scientific">Candidatus Rhodobacter oscarellae</name>
    <dbReference type="NCBI Taxonomy" id="1675527"/>
    <lineage>
        <taxon>Bacteria</taxon>
        <taxon>Pseudomonadati</taxon>
        <taxon>Pseudomonadota</taxon>
        <taxon>Alphaproteobacteria</taxon>
        <taxon>Rhodobacterales</taxon>
        <taxon>Rhodobacter group</taxon>
        <taxon>Rhodobacter</taxon>
    </lineage>
</organism>
<dbReference type="PANTHER" id="PTHR20883:SF48">
    <property type="entry name" value="ECTOINE DIOXYGENASE"/>
    <property type="match status" value="1"/>
</dbReference>
<proteinExistence type="predicted"/>
<dbReference type="STRING" id="1675527.AIOL_003375"/>
<evidence type="ECO:0000313" key="3">
    <source>
        <dbReference type="Proteomes" id="UP000037178"/>
    </source>
</evidence>
<dbReference type="GO" id="GO:0016706">
    <property type="term" value="F:2-oxoglutarate-dependent dioxygenase activity"/>
    <property type="evidence" value="ECO:0007669"/>
    <property type="project" value="UniProtKB-ARBA"/>
</dbReference>
<evidence type="ECO:0000313" key="2">
    <source>
        <dbReference type="EMBL" id="KMW58402.1"/>
    </source>
</evidence>
<sequence>MLDSLTLAGGRLSEAQKAQYWDQGFLFPIRAIPEDETAALRAEFEALEREWLDNGLPQPLNTYKRLNAHTVMPMVARTARDARVLDVVEGVLGPDIMIYSAEFFIKEPRTKHIVSMHQDLTYWGLGAIDGLVTAWLALSPATVESGCMDFVRASHKNAIQPHQDTYAEDNLLSRGQEIEVDVAPEDKVNIALRPGEMSLHHGLTIHGSGPNASDDRRIGMVIRYIRPDMAQEEGHEDHAMLARGADRHGNFTPVAPPRENFAPEAVALHERIRLQQAAVMMKGAKSGSAAGMYD</sequence>
<reference evidence="2 3" key="1">
    <citation type="submission" date="2015-06" db="EMBL/GenBank/DDBJ databases">
        <title>Draft genome sequence of an Alphaproteobacteria species associated to the Mediterranean sponge Oscarella lobularis.</title>
        <authorList>
            <person name="Jourda C."/>
            <person name="Santini S."/>
            <person name="Claverie J.-M."/>
        </authorList>
    </citation>
    <scope>NUCLEOTIDE SEQUENCE [LARGE SCALE GENOMIC DNA]</scope>
    <source>
        <strain evidence="2">IGS</strain>
    </source>
</reference>
<comment type="cofactor">
    <cofactor evidence="1">
        <name>Fe(2+)</name>
        <dbReference type="ChEBI" id="CHEBI:29033"/>
    </cofactor>
</comment>
<dbReference type="Gene3D" id="2.60.120.620">
    <property type="entry name" value="q2cbj1_9rhob like domain"/>
    <property type="match status" value="1"/>
</dbReference>
<dbReference type="GO" id="GO:0005506">
    <property type="term" value="F:iron ion binding"/>
    <property type="evidence" value="ECO:0007669"/>
    <property type="project" value="UniProtKB-ARBA"/>
</dbReference>
<dbReference type="PATRIC" id="fig|1675527.3.peg.3531"/>
<comment type="caution">
    <text evidence="2">The sequence shown here is derived from an EMBL/GenBank/DDBJ whole genome shotgun (WGS) entry which is preliminary data.</text>
</comment>
<dbReference type="EMBL" id="LFTY01000002">
    <property type="protein sequence ID" value="KMW58402.1"/>
    <property type="molecule type" value="Genomic_DNA"/>
</dbReference>
<dbReference type="Proteomes" id="UP000037178">
    <property type="component" value="Unassembled WGS sequence"/>
</dbReference>
<keyword evidence="3" id="KW-1185">Reference proteome</keyword>
<dbReference type="OrthoDB" id="9791262at2"/>
<keyword evidence="2" id="KW-0223">Dioxygenase</keyword>
<name>A0A0J9E6T2_9RHOB</name>
<gene>
    <name evidence="2" type="ORF">AIOL_003375</name>
</gene>
<dbReference type="RefSeq" id="WP_049644013.1">
    <property type="nucleotide sequence ID" value="NZ_LFTY01000002.1"/>
</dbReference>
<dbReference type="AlphaFoldDB" id="A0A0J9E6T2"/>